<protein>
    <recommendedName>
        <fullName evidence="3">Sulfotransferase family protein</fullName>
    </recommendedName>
</protein>
<dbReference type="InterPro" id="IPR027417">
    <property type="entry name" value="P-loop_NTPase"/>
</dbReference>
<dbReference type="AlphaFoldDB" id="A0A7W2EX57"/>
<dbReference type="RefSeq" id="WP_182167459.1">
    <property type="nucleotide sequence ID" value="NZ_JACEZT010000028.1"/>
</dbReference>
<keyword evidence="2" id="KW-1185">Reference proteome</keyword>
<dbReference type="Proteomes" id="UP000534388">
    <property type="component" value="Unassembled WGS sequence"/>
</dbReference>
<organism evidence="1 2">
    <name type="scientific">Rugamonas brunnea</name>
    <dbReference type="NCBI Taxonomy" id="2758569"/>
    <lineage>
        <taxon>Bacteria</taxon>
        <taxon>Pseudomonadati</taxon>
        <taxon>Pseudomonadota</taxon>
        <taxon>Betaproteobacteria</taxon>
        <taxon>Burkholderiales</taxon>
        <taxon>Oxalobacteraceae</taxon>
        <taxon>Telluria group</taxon>
        <taxon>Rugamonas</taxon>
    </lineage>
</organism>
<name>A0A7W2EX57_9BURK</name>
<dbReference type="EMBL" id="JACEZT010000028">
    <property type="protein sequence ID" value="MBA5640237.1"/>
    <property type="molecule type" value="Genomic_DNA"/>
</dbReference>
<reference evidence="1 2" key="1">
    <citation type="submission" date="2020-07" db="EMBL/GenBank/DDBJ databases">
        <title>Novel species isolated from subtropical streams in China.</title>
        <authorList>
            <person name="Lu H."/>
        </authorList>
    </citation>
    <scope>NUCLEOTIDE SEQUENCE [LARGE SCALE GENOMIC DNA]</scope>
    <source>
        <strain evidence="1 2">LX20W</strain>
    </source>
</reference>
<dbReference type="SUPFAM" id="SSF52540">
    <property type="entry name" value="P-loop containing nucleoside triphosphate hydrolases"/>
    <property type="match status" value="1"/>
</dbReference>
<evidence type="ECO:0008006" key="3">
    <source>
        <dbReference type="Google" id="ProtNLM"/>
    </source>
</evidence>
<evidence type="ECO:0000313" key="1">
    <source>
        <dbReference type="EMBL" id="MBA5640237.1"/>
    </source>
</evidence>
<dbReference type="Gene3D" id="3.40.50.300">
    <property type="entry name" value="P-loop containing nucleotide triphosphate hydrolases"/>
    <property type="match status" value="1"/>
</dbReference>
<accession>A0A7W2EX57</accession>
<proteinExistence type="predicted"/>
<sequence>MNRLIEAVNAIRAVAPSELGGAVRQVAVVLTSPRSGSSLLTSVLARHPGIATLDGEIEPYLALTGNGFGYSSNSDAIGPLANRAALADCVLDDLTVAGDGPPDLDLLKRRWRNRLLLQFPAVFAQPSELRRLAQSLDEAVTAGAAQRCASERAWQEYVLGKVFRHDGWRMAYYDGMARDGATGGFDVPLKLEEPPFVMPRHHRRRFGAADAADKVLLFKTPPDVYRRGLYEQLFPNAEIKYIHLTRGYAQAVNGLIDGWQSPVGFFSHDLRWAGVDLRIAGYTDVLPFGRRWWKFDMPPNWREFTAAPLEQVCLNQWLSPHRAVLASGVPALRLRFEDFLADPVAAMGRVTGYLGLPPMAMQAQLPVTMATEQPTRQRWRKRESALLALGRQPEVAAMMDALSYSMDPEQWS</sequence>
<gene>
    <name evidence="1" type="ORF">H3H37_24535</name>
</gene>
<evidence type="ECO:0000313" key="2">
    <source>
        <dbReference type="Proteomes" id="UP000534388"/>
    </source>
</evidence>
<comment type="caution">
    <text evidence="1">The sequence shown here is derived from an EMBL/GenBank/DDBJ whole genome shotgun (WGS) entry which is preliminary data.</text>
</comment>